<dbReference type="PANTHER" id="PTHR21860:SF2">
    <property type="entry name" value="GENERAL TRANSCRIPTION FACTOR 3C POLYPEPTIDE 6"/>
    <property type="match status" value="1"/>
</dbReference>
<reference evidence="4" key="1">
    <citation type="journal article" date="2015" name="Proc. Natl. Acad. Sci. U.S.A.">
        <title>Genome sequence of the Asian Tiger mosquito, Aedes albopictus, reveals insights into its biology, genetics, and evolution.</title>
        <authorList>
            <person name="Chen X.G."/>
            <person name="Jiang X."/>
            <person name="Gu J."/>
            <person name="Xu M."/>
            <person name="Wu Y."/>
            <person name="Deng Y."/>
            <person name="Zhang C."/>
            <person name="Bonizzoni M."/>
            <person name="Dermauw W."/>
            <person name="Vontas J."/>
            <person name="Armbruster P."/>
            <person name="Huang X."/>
            <person name="Yang Y."/>
            <person name="Zhang H."/>
            <person name="He W."/>
            <person name="Peng H."/>
            <person name="Liu Y."/>
            <person name="Wu K."/>
            <person name="Chen J."/>
            <person name="Lirakis M."/>
            <person name="Topalis P."/>
            <person name="Van Leeuwen T."/>
            <person name="Hall A.B."/>
            <person name="Jiang X."/>
            <person name="Thorpe C."/>
            <person name="Mueller R.L."/>
            <person name="Sun C."/>
            <person name="Waterhouse R.M."/>
            <person name="Yan G."/>
            <person name="Tu Z.J."/>
            <person name="Fang X."/>
            <person name="James A.A."/>
        </authorList>
    </citation>
    <scope>NUCLEOTIDE SEQUENCE [LARGE SCALE GENOMIC DNA]</scope>
    <source>
        <strain evidence="4">Foshan</strain>
    </source>
</reference>
<keyword evidence="4" id="KW-1185">Reference proteome</keyword>
<dbReference type="InterPro" id="IPR019481">
    <property type="entry name" value="TFIIIC_triple_barrel"/>
</dbReference>
<evidence type="ECO:0000313" key="4">
    <source>
        <dbReference type="Proteomes" id="UP000069940"/>
    </source>
</evidence>
<proteinExistence type="predicted"/>
<protein>
    <submittedName>
        <fullName evidence="3">Transcription factor TFIIIC triple barrel domain-containing protein</fullName>
    </submittedName>
</protein>
<organism evidence="3 4">
    <name type="scientific">Aedes albopictus</name>
    <name type="common">Asian tiger mosquito</name>
    <name type="synonym">Stegomyia albopicta</name>
    <dbReference type="NCBI Taxonomy" id="7160"/>
    <lineage>
        <taxon>Eukaryota</taxon>
        <taxon>Metazoa</taxon>
        <taxon>Ecdysozoa</taxon>
        <taxon>Arthropoda</taxon>
        <taxon>Hexapoda</taxon>
        <taxon>Insecta</taxon>
        <taxon>Pterygota</taxon>
        <taxon>Neoptera</taxon>
        <taxon>Endopterygota</taxon>
        <taxon>Diptera</taxon>
        <taxon>Nematocera</taxon>
        <taxon>Culicoidea</taxon>
        <taxon>Culicidae</taxon>
        <taxon>Culicinae</taxon>
        <taxon>Aedini</taxon>
        <taxon>Aedes</taxon>
        <taxon>Stegomyia</taxon>
    </lineage>
</organism>
<feature type="compositionally biased region" description="Basic and acidic residues" evidence="1">
    <location>
        <begin position="223"/>
        <end position="244"/>
    </location>
</feature>
<dbReference type="Proteomes" id="UP000069940">
    <property type="component" value="Unassembled WGS sequence"/>
</dbReference>
<dbReference type="InterPro" id="IPR042771">
    <property type="entry name" value="GTF3C6-like"/>
</dbReference>
<dbReference type="Gene3D" id="2.60.40.4370">
    <property type="match status" value="1"/>
</dbReference>
<feature type="region of interest" description="Disordered" evidence="1">
    <location>
        <begin position="1"/>
        <end position="40"/>
    </location>
</feature>
<dbReference type="RefSeq" id="XP_019527756.2">
    <property type="nucleotide sequence ID" value="XM_019672211.3"/>
</dbReference>
<name>A0ABM2A279_AEDAL</name>
<evidence type="ECO:0000256" key="1">
    <source>
        <dbReference type="SAM" id="MobiDB-lite"/>
    </source>
</evidence>
<dbReference type="GeneID" id="109399701"/>
<dbReference type="PANTHER" id="PTHR21860">
    <property type="entry name" value="TRANSCRIPTION INITIATION FACTOR IIIC TFIIIC , POLYPEPTIDE 6-RELATED"/>
    <property type="match status" value="1"/>
</dbReference>
<evidence type="ECO:0000259" key="2">
    <source>
        <dbReference type="Pfam" id="PF10419"/>
    </source>
</evidence>
<dbReference type="Pfam" id="PF10419">
    <property type="entry name" value="TFIIIC_sub6"/>
    <property type="match status" value="1"/>
</dbReference>
<evidence type="ECO:0000313" key="3">
    <source>
        <dbReference type="EnsemblMetazoa" id="AALFPA23_023750.P35396"/>
    </source>
</evidence>
<sequence>MEALNNLKFEKRHDGPPIDEASTTEAEDSAMEQEPDSEEIEAMEREIEGDYIEEEMLVFADFESYLTSEELADPNVRIKVIGIDSENPVIQINDDIYRGSYDFAMGTNVFLEEDEQAKSKIDPLYSQNPPKLYRYSGQSNKVLNMKRIFATPKADVGSTVKTEPGADAPEEAKSMDERYLVMRSYEEALNLHLPFGCYPPRFIDPEQNCETVVHRKAAALTRVESEGDGDSKRNDPDYKPGMDT</sequence>
<feature type="domain" description="Transcription factor TFIIIC triple barrel" evidence="2">
    <location>
        <begin position="53"/>
        <end position="150"/>
    </location>
</feature>
<dbReference type="EnsemblMetazoa" id="AALFPA23_023750.R35396">
    <property type="protein sequence ID" value="AALFPA23_023750.P35396"/>
    <property type="gene ID" value="AALFPA23_023750"/>
</dbReference>
<reference evidence="3" key="2">
    <citation type="submission" date="2025-05" db="UniProtKB">
        <authorList>
            <consortium name="EnsemblMetazoa"/>
        </authorList>
    </citation>
    <scope>IDENTIFICATION</scope>
    <source>
        <strain evidence="3">Foshan</strain>
    </source>
</reference>
<feature type="region of interest" description="Disordered" evidence="1">
    <location>
        <begin position="220"/>
        <end position="244"/>
    </location>
</feature>
<feature type="compositionally biased region" description="Acidic residues" evidence="1">
    <location>
        <begin position="25"/>
        <end position="40"/>
    </location>
</feature>
<accession>A0ABM2A279</accession>